<feature type="region of interest" description="Disordered" evidence="1">
    <location>
        <begin position="136"/>
        <end position="162"/>
    </location>
</feature>
<comment type="caution">
    <text evidence="3">The sequence shown here is derived from an EMBL/GenBank/DDBJ whole genome shotgun (WGS) entry which is preliminary data.</text>
</comment>
<name>A0A5J4QSN3_9ZZZZ</name>
<protein>
    <recommendedName>
        <fullName evidence="2">Winged helix-turn helix domain-containing protein</fullName>
    </recommendedName>
</protein>
<feature type="domain" description="Winged helix-turn helix" evidence="2">
    <location>
        <begin position="106"/>
        <end position="156"/>
    </location>
</feature>
<dbReference type="InterPro" id="IPR025959">
    <property type="entry name" value="Winged_HTH_dom"/>
</dbReference>
<reference evidence="3" key="1">
    <citation type="submission" date="2019-03" db="EMBL/GenBank/DDBJ databases">
        <title>Single cell metagenomics reveals metabolic interactions within the superorganism composed of flagellate Streblomastix strix and complex community of Bacteroidetes bacteria on its surface.</title>
        <authorList>
            <person name="Treitli S.C."/>
            <person name="Kolisko M."/>
            <person name="Husnik F."/>
            <person name="Keeling P."/>
            <person name="Hampl V."/>
        </authorList>
    </citation>
    <scope>NUCLEOTIDE SEQUENCE</scope>
    <source>
        <strain evidence="3">STM</strain>
    </source>
</reference>
<sequence>MKTEELLGVLNSQKEIRAFKDWQITYSVAVNVGKTAADLSVLLGVSKSRIYRILQSYNKHGKDWRVSKQWGGRREARSLMSLEQECQLLKEVETEALSGQILIHKDIKGKIELKMGREVSDDYVWDLFKRHHWKKKIPRGSHPKSNEDAQVEYKKIQGISSS</sequence>
<dbReference type="Pfam" id="PF13592">
    <property type="entry name" value="HTH_33"/>
    <property type="match status" value="1"/>
</dbReference>
<gene>
    <name evidence="3" type="ORF">EZS27_027001</name>
</gene>
<evidence type="ECO:0000313" key="3">
    <source>
        <dbReference type="EMBL" id="KAA6323573.1"/>
    </source>
</evidence>
<organism evidence="3">
    <name type="scientific">termite gut metagenome</name>
    <dbReference type="NCBI Taxonomy" id="433724"/>
    <lineage>
        <taxon>unclassified sequences</taxon>
        <taxon>metagenomes</taxon>
        <taxon>organismal metagenomes</taxon>
    </lineage>
</organism>
<accession>A0A5J4QSN3</accession>
<feature type="compositionally biased region" description="Basic and acidic residues" evidence="1">
    <location>
        <begin position="144"/>
        <end position="155"/>
    </location>
</feature>
<dbReference type="EMBL" id="SNRY01002772">
    <property type="protein sequence ID" value="KAA6323573.1"/>
    <property type="molecule type" value="Genomic_DNA"/>
</dbReference>
<dbReference type="AlphaFoldDB" id="A0A5J4QSN3"/>
<proteinExistence type="predicted"/>
<evidence type="ECO:0000259" key="2">
    <source>
        <dbReference type="Pfam" id="PF13592"/>
    </source>
</evidence>
<evidence type="ECO:0000256" key="1">
    <source>
        <dbReference type="SAM" id="MobiDB-lite"/>
    </source>
</evidence>